<evidence type="ECO:0000256" key="3">
    <source>
        <dbReference type="ARBA" id="ARBA00022741"/>
    </source>
</evidence>
<dbReference type="Proteomes" id="UP000001072">
    <property type="component" value="Unassembled WGS sequence"/>
</dbReference>
<dbReference type="AlphaFoldDB" id="F4RW75"/>
<dbReference type="eggNOG" id="ENOG502SWXU">
    <property type="taxonomic scope" value="Eukaryota"/>
</dbReference>
<dbReference type="PANTHER" id="PTHR45992">
    <property type="entry name" value="EUKARYOTIC ELONGATION FACTOR 2 KINASE-RELATED"/>
    <property type="match status" value="1"/>
</dbReference>
<dbReference type="KEGG" id="mlr:MELLADRAFT_90236"/>
<gene>
    <name evidence="8" type="ORF">MELLADRAFT_90236</name>
</gene>
<evidence type="ECO:0000256" key="6">
    <source>
        <dbReference type="SAM" id="MobiDB-lite"/>
    </source>
</evidence>
<feature type="domain" description="Alpha-type protein kinase" evidence="7">
    <location>
        <begin position="125"/>
        <end position="362"/>
    </location>
</feature>
<dbReference type="GO" id="GO:0004674">
    <property type="term" value="F:protein serine/threonine kinase activity"/>
    <property type="evidence" value="ECO:0007669"/>
    <property type="project" value="UniProtKB-KW"/>
</dbReference>
<feature type="compositionally biased region" description="Polar residues" evidence="6">
    <location>
        <begin position="7"/>
        <end position="20"/>
    </location>
</feature>
<evidence type="ECO:0000256" key="1">
    <source>
        <dbReference type="ARBA" id="ARBA00022527"/>
    </source>
</evidence>
<protein>
    <recommendedName>
        <fullName evidence="7">Alpha-type protein kinase domain-containing protein</fullName>
    </recommendedName>
</protein>
<evidence type="ECO:0000313" key="8">
    <source>
        <dbReference type="EMBL" id="EGG03370.1"/>
    </source>
</evidence>
<evidence type="ECO:0000256" key="5">
    <source>
        <dbReference type="ARBA" id="ARBA00022840"/>
    </source>
</evidence>
<dbReference type="SUPFAM" id="SSF56112">
    <property type="entry name" value="Protein kinase-like (PK-like)"/>
    <property type="match status" value="1"/>
</dbReference>
<dbReference type="GeneID" id="18935496"/>
<dbReference type="HOGENOM" id="CLU_746135_0_0_1"/>
<keyword evidence="5" id="KW-0067">ATP-binding</keyword>
<keyword evidence="3" id="KW-0547">Nucleotide-binding</keyword>
<proteinExistence type="predicted"/>
<dbReference type="GO" id="GO:1903013">
    <property type="term" value="P:response to differentiation-inducing factor 1"/>
    <property type="evidence" value="ECO:0007669"/>
    <property type="project" value="TreeGrafter"/>
</dbReference>
<dbReference type="InterPro" id="IPR011009">
    <property type="entry name" value="Kinase-like_dom_sf"/>
</dbReference>
<accession>F4RW75</accession>
<dbReference type="PROSITE" id="PS51158">
    <property type="entry name" value="ALPHA_KINASE"/>
    <property type="match status" value="1"/>
</dbReference>
<evidence type="ECO:0000256" key="2">
    <source>
        <dbReference type="ARBA" id="ARBA00022679"/>
    </source>
</evidence>
<dbReference type="Pfam" id="PF02816">
    <property type="entry name" value="Alpha_kinase"/>
    <property type="match status" value="1"/>
</dbReference>
<dbReference type="InterPro" id="IPR004166">
    <property type="entry name" value="a-kinase_dom"/>
</dbReference>
<evidence type="ECO:0000256" key="4">
    <source>
        <dbReference type="ARBA" id="ARBA00022777"/>
    </source>
</evidence>
<evidence type="ECO:0000259" key="7">
    <source>
        <dbReference type="PROSITE" id="PS51158"/>
    </source>
</evidence>
<dbReference type="InterPro" id="IPR051852">
    <property type="entry name" value="Alpha-type_PK"/>
</dbReference>
<feature type="compositionally biased region" description="Acidic residues" evidence="6">
    <location>
        <begin position="55"/>
        <end position="65"/>
    </location>
</feature>
<name>F4RW75_MELLP</name>
<organism evidence="9">
    <name type="scientific">Melampsora larici-populina (strain 98AG31 / pathotype 3-4-7)</name>
    <name type="common">Poplar leaf rust fungus</name>
    <dbReference type="NCBI Taxonomy" id="747676"/>
    <lineage>
        <taxon>Eukaryota</taxon>
        <taxon>Fungi</taxon>
        <taxon>Dikarya</taxon>
        <taxon>Basidiomycota</taxon>
        <taxon>Pucciniomycotina</taxon>
        <taxon>Pucciniomycetes</taxon>
        <taxon>Pucciniales</taxon>
        <taxon>Melampsoraceae</taxon>
        <taxon>Melampsora</taxon>
    </lineage>
</organism>
<sequence length="371" mass="41345">MKGYHSDSGQSASARSTDTQDAALPEDTATQAFTLQMEPFGISGIPEPAEPHDAPEEESEGEAEDAPANAQPTIHEVCEMENPLQGVSEHLNDSKYFGKQVLPVVVQHQFIIPDSDVTIFALRCDMIHDVVTWSFQGKPVRITVTNEFIHSWDFRSSFQATITNENCSVVVAVRSFHHHDRPLSTYLGIAQGYFYAAVELDGFRDTIEDKMTFSNTTNTEWDTLQQLRFQENLVGMMHEGAPNVHPALTGLSCFTAEELVEGTREMYSLDACFKPCLAPVHHHLSRPIRLLLGALSHWTYETSGHTRFLAGFQGVGPVITEVVVHDANDPWTIGNFGQDALRRFPKEYVCGKFCDILALPELPRRSPSPEV</sequence>
<dbReference type="Gene3D" id="3.20.200.10">
    <property type="entry name" value="MHCK/EF2 kinase"/>
    <property type="match status" value="1"/>
</dbReference>
<reference evidence="9" key="1">
    <citation type="journal article" date="2011" name="Proc. Natl. Acad. Sci. U.S.A.">
        <title>Obligate biotrophy features unraveled by the genomic analysis of rust fungi.</title>
        <authorList>
            <person name="Duplessis S."/>
            <person name="Cuomo C.A."/>
            <person name="Lin Y.-C."/>
            <person name="Aerts A."/>
            <person name="Tisserant E."/>
            <person name="Veneault-Fourrey C."/>
            <person name="Joly D.L."/>
            <person name="Hacquard S."/>
            <person name="Amselem J."/>
            <person name="Cantarel B.L."/>
            <person name="Chiu R."/>
            <person name="Coutinho P.M."/>
            <person name="Feau N."/>
            <person name="Field M."/>
            <person name="Frey P."/>
            <person name="Gelhaye E."/>
            <person name="Goldberg J."/>
            <person name="Grabherr M.G."/>
            <person name="Kodira C.D."/>
            <person name="Kohler A."/>
            <person name="Kuees U."/>
            <person name="Lindquist E.A."/>
            <person name="Lucas S.M."/>
            <person name="Mago R."/>
            <person name="Mauceli E."/>
            <person name="Morin E."/>
            <person name="Murat C."/>
            <person name="Pangilinan J.L."/>
            <person name="Park R."/>
            <person name="Pearson M."/>
            <person name="Quesneville H."/>
            <person name="Rouhier N."/>
            <person name="Sakthikumar S."/>
            <person name="Salamov A.A."/>
            <person name="Schmutz J."/>
            <person name="Selles B."/>
            <person name="Shapiro H."/>
            <person name="Tanguay P."/>
            <person name="Tuskan G.A."/>
            <person name="Henrissat B."/>
            <person name="Van de Peer Y."/>
            <person name="Rouze P."/>
            <person name="Ellis J.G."/>
            <person name="Dodds P.N."/>
            <person name="Schein J.E."/>
            <person name="Zhong S."/>
            <person name="Hamelin R.C."/>
            <person name="Grigoriev I.V."/>
            <person name="Szabo L.J."/>
            <person name="Martin F."/>
        </authorList>
    </citation>
    <scope>NUCLEOTIDE SEQUENCE [LARGE SCALE GENOMIC DNA]</scope>
    <source>
        <strain evidence="9">98AG31 / pathotype 3-4-7</strain>
    </source>
</reference>
<evidence type="ECO:0000313" key="9">
    <source>
        <dbReference type="Proteomes" id="UP000001072"/>
    </source>
</evidence>
<dbReference type="EMBL" id="GL883125">
    <property type="protein sequence ID" value="EGG03370.1"/>
    <property type="molecule type" value="Genomic_DNA"/>
</dbReference>
<dbReference type="PANTHER" id="PTHR45992:SF2">
    <property type="entry name" value="EUKARYOTIC ELONGATION FACTOR 2 KINASE"/>
    <property type="match status" value="1"/>
</dbReference>
<keyword evidence="4" id="KW-0418">Kinase</keyword>
<keyword evidence="2" id="KW-0808">Transferase</keyword>
<dbReference type="RefSeq" id="XP_007413505.1">
    <property type="nucleotide sequence ID" value="XM_007413443.1"/>
</dbReference>
<dbReference type="InParanoid" id="F4RW75"/>
<feature type="region of interest" description="Disordered" evidence="6">
    <location>
        <begin position="1"/>
        <end position="69"/>
    </location>
</feature>
<dbReference type="VEuPathDB" id="FungiDB:MELLADRAFT_90236"/>
<keyword evidence="9" id="KW-1185">Reference proteome</keyword>
<dbReference type="GO" id="GO:0005524">
    <property type="term" value="F:ATP binding"/>
    <property type="evidence" value="ECO:0007669"/>
    <property type="project" value="UniProtKB-KW"/>
</dbReference>
<keyword evidence="1" id="KW-0723">Serine/threonine-protein kinase</keyword>
<dbReference type="OrthoDB" id="301415at2759"/>
<dbReference type="GO" id="GO:0031037">
    <property type="term" value="P:myosin II filament disassembly"/>
    <property type="evidence" value="ECO:0007669"/>
    <property type="project" value="TreeGrafter"/>
</dbReference>